<organism evidence="7 8">
    <name type="scientific">Variovorax robiniae</name>
    <dbReference type="NCBI Taxonomy" id="1836199"/>
    <lineage>
        <taxon>Bacteria</taxon>
        <taxon>Pseudomonadati</taxon>
        <taxon>Pseudomonadota</taxon>
        <taxon>Betaproteobacteria</taxon>
        <taxon>Burkholderiales</taxon>
        <taxon>Comamonadaceae</taxon>
        <taxon>Variovorax</taxon>
    </lineage>
</organism>
<sequence>MRKQTTTTVLVTAPKLAKAGVDLLAEAGARVIYLKNADSVEEVEHLMATEPIDAVISRTVKLSAKAIAACPTLRVISKHGVGVSNIDVEAATERGIPVYVTPGANAQSVAEMTLGLMFAAARRIGWMDRELHEGRWSRAQDGVELRGRTLGLVGFGQIGQRVATVCLALGMEVVAFDPALKAGASPVAGVRMLPSLEALLSLSDVLSLHVPLNKHTRNMLGTSQFAAMPRGAILVNTARGEVVDEPALIDALQNGQLHAAGLDTMAQEPLPAGSPLAALPNVVLTPHVGGSTPAALAGMASGAARNVLGWLQGQPTDPSACVNPQVLRSNTSITSEVTA</sequence>
<evidence type="ECO:0000256" key="4">
    <source>
        <dbReference type="RuleBase" id="RU003719"/>
    </source>
</evidence>
<evidence type="ECO:0000256" key="3">
    <source>
        <dbReference type="ARBA" id="ARBA00023027"/>
    </source>
</evidence>
<keyword evidence="8" id="KW-1185">Reference proteome</keyword>
<dbReference type="Gene3D" id="3.40.50.720">
    <property type="entry name" value="NAD(P)-binding Rossmann-like Domain"/>
    <property type="match status" value="2"/>
</dbReference>
<dbReference type="SUPFAM" id="SSF52283">
    <property type="entry name" value="Formate/glycerate dehydrogenase catalytic domain-like"/>
    <property type="match status" value="1"/>
</dbReference>
<protein>
    <submittedName>
        <fullName evidence="7">Hydroxyacid dehydrogenase</fullName>
    </submittedName>
</protein>
<keyword evidence="2 4" id="KW-0560">Oxidoreductase</keyword>
<evidence type="ECO:0000259" key="5">
    <source>
        <dbReference type="Pfam" id="PF00389"/>
    </source>
</evidence>
<dbReference type="InterPro" id="IPR029753">
    <property type="entry name" value="D-isomer_DH_CS"/>
</dbReference>
<dbReference type="EMBL" id="JBBKZS010000004">
    <property type="protein sequence ID" value="MEJ8855531.1"/>
    <property type="molecule type" value="Genomic_DNA"/>
</dbReference>
<dbReference type="SUPFAM" id="SSF51735">
    <property type="entry name" value="NAD(P)-binding Rossmann-fold domains"/>
    <property type="match status" value="1"/>
</dbReference>
<evidence type="ECO:0000313" key="7">
    <source>
        <dbReference type="EMBL" id="MEJ8855531.1"/>
    </source>
</evidence>
<dbReference type="PROSITE" id="PS00670">
    <property type="entry name" value="D_2_HYDROXYACID_DH_2"/>
    <property type="match status" value="1"/>
</dbReference>
<dbReference type="Pfam" id="PF00389">
    <property type="entry name" value="2-Hacid_dh"/>
    <property type="match status" value="1"/>
</dbReference>
<evidence type="ECO:0000256" key="1">
    <source>
        <dbReference type="ARBA" id="ARBA00005854"/>
    </source>
</evidence>
<dbReference type="Proteomes" id="UP001367030">
    <property type="component" value="Unassembled WGS sequence"/>
</dbReference>
<proteinExistence type="inferred from homology"/>
<keyword evidence="3" id="KW-0520">NAD</keyword>
<feature type="domain" description="D-isomer specific 2-hydroxyacid dehydrogenase NAD-binding" evidence="6">
    <location>
        <begin position="114"/>
        <end position="289"/>
    </location>
</feature>
<dbReference type="Pfam" id="PF02826">
    <property type="entry name" value="2-Hacid_dh_C"/>
    <property type="match status" value="1"/>
</dbReference>
<reference evidence="7 8" key="1">
    <citation type="submission" date="2024-03" db="EMBL/GenBank/DDBJ databases">
        <title>Novel species of the genus Variovorax.</title>
        <authorList>
            <person name="Liu Q."/>
            <person name="Xin Y.-H."/>
        </authorList>
    </citation>
    <scope>NUCLEOTIDE SEQUENCE [LARGE SCALE GENOMIC DNA]</scope>
    <source>
        <strain evidence="7 8">KACC 18901</strain>
    </source>
</reference>
<comment type="caution">
    <text evidence="7">The sequence shown here is derived from an EMBL/GenBank/DDBJ whole genome shotgun (WGS) entry which is preliminary data.</text>
</comment>
<dbReference type="InterPro" id="IPR006140">
    <property type="entry name" value="D-isomer_DH_NAD-bd"/>
</dbReference>
<dbReference type="InterPro" id="IPR036291">
    <property type="entry name" value="NAD(P)-bd_dom_sf"/>
</dbReference>
<dbReference type="PROSITE" id="PS00671">
    <property type="entry name" value="D_2_HYDROXYACID_DH_3"/>
    <property type="match status" value="1"/>
</dbReference>
<dbReference type="PANTHER" id="PTHR42789:SF1">
    <property type="entry name" value="D-ISOMER SPECIFIC 2-HYDROXYACID DEHYDROGENASE FAMILY PROTEIN (AFU_ORTHOLOGUE AFUA_6G10090)"/>
    <property type="match status" value="1"/>
</dbReference>
<feature type="domain" description="D-isomer specific 2-hydroxyacid dehydrogenase catalytic" evidence="5">
    <location>
        <begin position="15"/>
        <end position="316"/>
    </location>
</feature>
<accession>A0ABU8X7B5</accession>
<dbReference type="CDD" id="cd12173">
    <property type="entry name" value="PGDH_4"/>
    <property type="match status" value="1"/>
</dbReference>
<evidence type="ECO:0000313" key="8">
    <source>
        <dbReference type="Proteomes" id="UP001367030"/>
    </source>
</evidence>
<comment type="similarity">
    <text evidence="1 4">Belongs to the D-isomer specific 2-hydroxyacid dehydrogenase family.</text>
</comment>
<dbReference type="PANTHER" id="PTHR42789">
    <property type="entry name" value="D-ISOMER SPECIFIC 2-HYDROXYACID DEHYDROGENASE FAMILY PROTEIN (AFU_ORTHOLOGUE AFUA_6G10090)"/>
    <property type="match status" value="1"/>
</dbReference>
<evidence type="ECO:0000256" key="2">
    <source>
        <dbReference type="ARBA" id="ARBA00023002"/>
    </source>
</evidence>
<dbReference type="RefSeq" id="WP_340335596.1">
    <property type="nucleotide sequence ID" value="NZ_JBBKZS010000004.1"/>
</dbReference>
<gene>
    <name evidence="7" type="ORF">WKW79_13180</name>
</gene>
<name>A0ABU8X7B5_9BURK</name>
<dbReference type="InterPro" id="IPR050857">
    <property type="entry name" value="D-2-hydroxyacid_DH"/>
</dbReference>
<dbReference type="InterPro" id="IPR006139">
    <property type="entry name" value="D-isomer_2_OHA_DH_cat_dom"/>
</dbReference>
<evidence type="ECO:0000259" key="6">
    <source>
        <dbReference type="Pfam" id="PF02826"/>
    </source>
</evidence>